<protein>
    <submittedName>
        <fullName evidence="1">Uncharacterized protein</fullName>
    </submittedName>
</protein>
<dbReference type="Proteomes" id="UP000013097">
    <property type="component" value="Unassembled WGS sequence"/>
</dbReference>
<keyword evidence="2" id="KW-1185">Reference proteome</keyword>
<accession>N9WAB9</accession>
<evidence type="ECO:0000313" key="2">
    <source>
        <dbReference type="Proteomes" id="UP000013097"/>
    </source>
</evidence>
<dbReference type="RefSeq" id="WP_002599411.1">
    <property type="nucleotide sequence ID" value="NZ_KB850958.1"/>
</dbReference>
<dbReference type="PATRIC" id="fig|999411.4.peg.2886"/>
<reference evidence="1 2" key="1">
    <citation type="submission" date="2013-01" db="EMBL/GenBank/DDBJ databases">
        <title>The Genome Sequence of Clostridium colicanis 209318.</title>
        <authorList>
            <consortium name="The Broad Institute Genome Sequencing Platform"/>
            <person name="Earl A."/>
            <person name="Ward D."/>
            <person name="Feldgarden M."/>
            <person name="Gevers D."/>
            <person name="Courvalin P."/>
            <person name="Lambert T."/>
            <person name="Walker B."/>
            <person name="Young S.K."/>
            <person name="Zeng Q."/>
            <person name="Gargeya S."/>
            <person name="Fitzgerald M."/>
            <person name="Haas B."/>
            <person name="Abouelleil A."/>
            <person name="Alvarado L."/>
            <person name="Arachchi H.M."/>
            <person name="Berlin A.M."/>
            <person name="Chapman S.B."/>
            <person name="Dewar J."/>
            <person name="Goldberg J."/>
            <person name="Griggs A."/>
            <person name="Gujja S."/>
            <person name="Hansen M."/>
            <person name="Howarth C."/>
            <person name="Imamovic A."/>
            <person name="Larimer J."/>
            <person name="McCowan C."/>
            <person name="Murphy C."/>
            <person name="Neiman D."/>
            <person name="Pearson M."/>
            <person name="Priest M."/>
            <person name="Roberts A."/>
            <person name="Saif S."/>
            <person name="Shea T."/>
            <person name="Sisk P."/>
            <person name="Sykes S."/>
            <person name="Wortman J."/>
            <person name="Nusbaum C."/>
            <person name="Birren B."/>
        </authorList>
    </citation>
    <scope>NUCLEOTIDE SEQUENCE [LARGE SCALE GENOMIC DNA]</scope>
    <source>
        <strain evidence="1 2">209318</strain>
    </source>
</reference>
<dbReference type="EMBL" id="AGYT01000019">
    <property type="protein sequence ID" value="ENY99834.1"/>
    <property type="molecule type" value="Genomic_DNA"/>
</dbReference>
<gene>
    <name evidence="1" type="ORF">HMPREF1092_02970</name>
</gene>
<organism evidence="1 2">
    <name type="scientific">Clostridium thermobutyricum</name>
    <dbReference type="NCBI Taxonomy" id="29372"/>
    <lineage>
        <taxon>Bacteria</taxon>
        <taxon>Bacillati</taxon>
        <taxon>Bacillota</taxon>
        <taxon>Clostridia</taxon>
        <taxon>Eubacteriales</taxon>
        <taxon>Clostridiaceae</taxon>
        <taxon>Clostridium</taxon>
    </lineage>
</organism>
<dbReference type="HOGENOM" id="CLU_2166585_0_0_9"/>
<dbReference type="AlphaFoldDB" id="N9WAB9"/>
<comment type="caution">
    <text evidence="1">The sequence shown here is derived from an EMBL/GenBank/DDBJ whole genome shotgun (WGS) entry which is preliminary data.</text>
</comment>
<evidence type="ECO:0000313" key="1">
    <source>
        <dbReference type="EMBL" id="ENY99834.1"/>
    </source>
</evidence>
<name>N9WAB9_9CLOT</name>
<sequence length="110" mass="13039">MRKLILVMTVGISIFIFMGYTAHADTLTKYKMNNTNIIEIKSKSILLSRRKQRDIIRILNKIITLKKDEITYVRSKTKEINNLLKRHKINNQIAKEKINRISKNISNYYI</sequence>
<proteinExistence type="predicted"/>